<reference evidence="2 3" key="1">
    <citation type="journal article" date="2006" name="PLoS Genet.">
        <title>Genome sequence of Rickettsia bellii illuminates the role of amoebae in gene exchanges between intracellular pathogens.</title>
        <authorList>
            <person name="Ogata H."/>
            <person name="La Scola B."/>
            <person name="Audic S."/>
            <person name="Renesto P."/>
            <person name="Blanc G."/>
            <person name="Robert C."/>
            <person name="Fournier P.-E."/>
            <person name="Claverie J.-M."/>
            <person name="Raoult D."/>
        </authorList>
    </citation>
    <scope>NUCLEOTIDE SEQUENCE [LARGE SCALE GENOMIC DNA]</scope>
    <source>
        <strain evidence="2 3">RML369-C</strain>
    </source>
</reference>
<dbReference type="Proteomes" id="UP000001951">
    <property type="component" value="Chromosome"/>
</dbReference>
<dbReference type="GO" id="GO:0008289">
    <property type="term" value="F:lipid binding"/>
    <property type="evidence" value="ECO:0007669"/>
    <property type="project" value="InterPro"/>
</dbReference>
<dbReference type="Pfam" id="PF08511">
    <property type="entry name" value="COQ9"/>
    <property type="match status" value="1"/>
</dbReference>
<dbReference type="InterPro" id="IPR013718">
    <property type="entry name" value="COQ9_C"/>
</dbReference>
<name>Q1RJD0_RICBR</name>
<dbReference type="HOGENOM" id="CLU_057411_3_0_5"/>
<sequence length="221" mass="25631">MVTSYIIYIISYNVKVKNMNIQQEHYTKKISFMQSLLELLPFNEWNDKIINEAEEKCGFAKGYSLILFPDGLAEIIKFFESYLDNITLENLNEQEVPNKIREKISLAVKTRIKAVLPIIHSKNAAYFALNPIQGTEVAFHSCDIIWQYAGDKSIDYNYYTKRGLLLSVYVSSILFYIQDDSENYINTDKFIDSSVENIVQAFSQMKKLLDPSNIPIVRMFT</sequence>
<evidence type="ECO:0000259" key="1">
    <source>
        <dbReference type="Pfam" id="PF08511"/>
    </source>
</evidence>
<gene>
    <name evidence="2" type="ordered locus">RBE_0453</name>
</gene>
<dbReference type="AlphaFoldDB" id="Q1RJD0"/>
<evidence type="ECO:0000313" key="3">
    <source>
        <dbReference type="Proteomes" id="UP000001951"/>
    </source>
</evidence>
<dbReference type="Gene3D" id="1.10.357.10">
    <property type="entry name" value="Tetracycline Repressor, domain 2"/>
    <property type="match status" value="1"/>
</dbReference>
<proteinExistence type="predicted"/>
<feature type="domain" description="COQ9 C-terminal" evidence="1">
    <location>
        <begin position="138"/>
        <end position="200"/>
    </location>
</feature>
<dbReference type="InterPro" id="IPR012762">
    <property type="entry name" value="Ubiq_biosynth_COQ9"/>
</dbReference>
<dbReference type="EMBL" id="CP000087">
    <property type="protein sequence ID" value="ABE04534.1"/>
    <property type="molecule type" value="Genomic_DNA"/>
</dbReference>
<protein>
    <recommendedName>
        <fullName evidence="1">COQ9 C-terminal domain-containing protein</fullName>
    </recommendedName>
</protein>
<dbReference type="KEGG" id="rbe:RBE_0453"/>
<dbReference type="GO" id="GO:0006744">
    <property type="term" value="P:ubiquinone biosynthetic process"/>
    <property type="evidence" value="ECO:0007669"/>
    <property type="project" value="InterPro"/>
</dbReference>
<accession>Q1RJD0</accession>
<organism evidence="2 3">
    <name type="scientific">Rickettsia bellii (strain RML369-C)</name>
    <dbReference type="NCBI Taxonomy" id="336407"/>
    <lineage>
        <taxon>Bacteria</taxon>
        <taxon>Pseudomonadati</taxon>
        <taxon>Pseudomonadota</taxon>
        <taxon>Alphaproteobacteria</taxon>
        <taxon>Rickettsiales</taxon>
        <taxon>Rickettsiaceae</taxon>
        <taxon>Rickettsieae</taxon>
        <taxon>Rickettsia</taxon>
        <taxon>belli group</taxon>
    </lineage>
</organism>
<evidence type="ECO:0000313" key="2">
    <source>
        <dbReference type="EMBL" id="ABE04534.1"/>
    </source>
</evidence>
<dbReference type="eggNOG" id="COG5590">
    <property type="taxonomic scope" value="Bacteria"/>
</dbReference>
<dbReference type="NCBIfam" id="TIGR02396">
    <property type="entry name" value="diverge_rpsU"/>
    <property type="match status" value="1"/>
</dbReference>